<feature type="compositionally biased region" description="Low complexity" evidence="1">
    <location>
        <begin position="263"/>
        <end position="284"/>
    </location>
</feature>
<feature type="compositionally biased region" description="Low complexity" evidence="1">
    <location>
        <begin position="14"/>
        <end position="26"/>
    </location>
</feature>
<dbReference type="Proteomes" id="UP000000599">
    <property type="component" value="Chromosome G"/>
</dbReference>
<dbReference type="GO" id="GO:0030968">
    <property type="term" value="P:endoplasmic reticulum unfolded protein response"/>
    <property type="evidence" value="ECO:0007669"/>
    <property type="project" value="TreeGrafter"/>
</dbReference>
<feature type="compositionally biased region" description="Polar residues" evidence="1">
    <location>
        <begin position="56"/>
        <end position="72"/>
    </location>
</feature>
<dbReference type="InterPro" id="IPR013927">
    <property type="entry name" value="TF_Opi1_Ccg-8"/>
</dbReference>
<dbReference type="GO" id="GO:0003714">
    <property type="term" value="F:transcription corepressor activity"/>
    <property type="evidence" value="ECO:0007669"/>
    <property type="project" value="InterPro"/>
</dbReference>
<evidence type="ECO:0000313" key="2">
    <source>
        <dbReference type="EMBL" id="CAG90139.2"/>
    </source>
</evidence>
<dbReference type="VEuPathDB" id="FungiDB:DEHA2G03344g"/>
<feature type="compositionally biased region" description="Basic residues" evidence="1">
    <location>
        <begin position="1"/>
        <end position="10"/>
    </location>
</feature>
<dbReference type="OMA" id="QANDRIF"/>
<reference evidence="2 3" key="1">
    <citation type="journal article" date="2004" name="Nature">
        <title>Genome evolution in yeasts.</title>
        <authorList>
            <consortium name="Genolevures"/>
            <person name="Dujon B."/>
            <person name="Sherman D."/>
            <person name="Fischer G."/>
            <person name="Durrens P."/>
            <person name="Casaregola S."/>
            <person name="Lafontaine I."/>
            <person name="de Montigny J."/>
            <person name="Marck C."/>
            <person name="Neuveglise C."/>
            <person name="Talla E."/>
            <person name="Goffard N."/>
            <person name="Frangeul L."/>
            <person name="Aigle M."/>
            <person name="Anthouard V."/>
            <person name="Babour A."/>
            <person name="Barbe V."/>
            <person name="Barnay S."/>
            <person name="Blanchin S."/>
            <person name="Beckerich J.M."/>
            <person name="Beyne E."/>
            <person name="Bleykasten C."/>
            <person name="Boisrame A."/>
            <person name="Boyer J."/>
            <person name="Cattolico L."/>
            <person name="Confanioleri F."/>
            <person name="de Daruvar A."/>
            <person name="Despons L."/>
            <person name="Fabre E."/>
            <person name="Fairhead C."/>
            <person name="Ferry-Dumazet H."/>
            <person name="Groppi A."/>
            <person name="Hantraye F."/>
            <person name="Hennequin C."/>
            <person name="Jauniaux N."/>
            <person name="Joyet P."/>
            <person name="Kachouri R."/>
            <person name="Kerrest A."/>
            <person name="Koszul R."/>
            <person name="Lemaire M."/>
            <person name="Lesur I."/>
            <person name="Ma L."/>
            <person name="Muller H."/>
            <person name="Nicaud J.M."/>
            <person name="Nikolski M."/>
            <person name="Oztas S."/>
            <person name="Ozier-Kalogeropoulos O."/>
            <person name="Pellenz S."/>
            <person name="Potier S."/>
            <person name="Richard G.F."/>
            <person name="Straub M.L."/>
            <person name="Suleau A."/>
            <person name="Swennene D."/>
            <person name="Tekaia F."/>
            <person name="Wesolowski-Louvel M."/>
            <person name="Westhof E."/>
            <person name="Wirth B."/>
            <person name="Zeniou-Meyer M."/>
            <person name="Zivanovic I."/>
            <person name="Bolotin-Fukuhara M."/>
            <person name="Thierry A."/>
            <person name="Bouchier C."/>
            <person name="Caudron B."/>
            <person name="Scarpelli C."/>
            <person name="Gaillardin C."/>
            <person name="Weissenbach J."/>
            <person name="Wincker P."/>
            <person name="Souciet J.L."/>
        </authorList>
    </citation>
    <scope>NUCLEOTIDE SEQUENCE [LARGE SCALE GENOMIC DNA]</scope>
    <source>
        <strain evidence="3">ATCC 36239 / CBS 767 / BCRC 21394 / JCM 1990 / NBRC 0083 / IGC 2968</strain>
    </source>
</reference>
<dbReference type="GO" id="GO:0006357">
    <property type="term" value="P:regulation of transcription by RNA polymerase II"/>
    <property type="evidence" value="ECO:0007669"/>
    <property type="project" value="TreeGrafter"/>
</dbReference>
<dbReference type="EMBL" id="CR382139">
    <property type="protein sequence ID" value="CAG90139.2"/>
    <property type="molecule type" value="Genomic_DNA"/>
</dbReference>
<evidence type="ECO:0000313" key="3">
    <source>
        <dbReference type="Proteomes" id="UP000000599"/>
    </source>
</evidence>
<dbReference type="GO" id="GO:0005634">
    <property type="term" value="C:nucleus"/>
    <property type="evidence" value="ECO:0007669"/>
    <property type="project" value="TreeGrafter"/>
</dbReference>
<dbReference type="GeneID" id="2904559"/>
<dbReference type="OrthoDB" id="2441642at2759"/>
<dbReference type="STRING" id="284592.Q6BJD0"/>
<feature type="region of interest" description="Disordered" evidence="1">
    <location>
        <begin position="240"/>
        <end position="290"/>
    </location>
</feature>
<feature type="compositionally biased region" description="Polar residues" evidence="1">
    <location>
        <begin position="242"/>
        <end position="253"/>
    </location>
</feature>
<dbReference type="GO" id="GO:0005783">
    <property type="term" value="C:endoplasmic reticulum"/>
    <property type="evidence" value="ECO:0007669"/>
    <property type="project" value="TreeGrafter"/>
</dbReference>
<dbReference type="HOGENOM" id="CLU_033352_0_0_1"/>
<dbReference type="eggNOG" id="ENOG502RG16">
    <property type="taxonomic scope" value="Eukaryota"/>
</dbReference>
<dbReference type="InParanoid" id="Q6BJD0"/>
<dbReference type="Pfam" id="PF08618">
    <property type="entry name" value="Opi1"/>
    <property type="match status" value="1"/>
</dbReference>
<evidence type="ECO:0000256" key="1">
    <source>
        <dbReference type="SAM" id="MobiDB-lite"/>
    </source>
</evidence>
<feature type="region of interest" description="Disordered" evidence="1">
    <location>
        <begin position="1"/>
        <end position="93"/>
    </location>
</feature>
<proteinExistence type="predicted"/>
<dbReference type="PANTHER" id="PTHR38406:SF1">
    <property type="entry name" value="TRANSCRIPTIONAL REPRESSOR OPI1"/>
    <property type="match status" value="1"/>
</dbReference>
<organism evidence="2 3">
    <name type="scientific">Debaryomyces hansenii (strain ATCC 36239 / CBS 767 / BCRC 21394 / JCM 1990 / NBRC 0083 / IGC 2968)</name>
    <name type="common">Yeast</name>
    <name type="synonym">Torulaspora hansenii</name>
    <dbReference type="NCBI Taxonomy" id="284592"/>
    <lineage>
        <taxon>Eukaryota</taxon>
        <taxon>Fungi</taxon>
        <taxon>Dikarya</taxon>
        <taxon>Ascomycota</taxon>
        <taxon>Saccharomycotina</taxon>
        <taxon>Pichiomycetes</taxon>
        <taxon>Debaryomycetaceae</taxon>
        <taxon>Debaryomyces</taxon>
    </lineage>
</organism>
<dbReference type="PANTHER" id="PTHR38406">
    <property type="entry name" value="TRANSCRIPTIONAL REPRESSOR OPI1"/>
    <property type="match status" value="1"/>
</dbReference>
<feature type="compositionally biased region" description="Basic and acidic residues" evidence="1">
    <location>
        <begin position="466"/>
        <end position="483"/>
    </location>
</feature>
<accession>Q6BJD0</accession>
<dbReference type="AlphaFoldDB" id="Q6BJD0"/>
<sequence length="498" mass="55264">MTKGNKTVKRKLSESSISSQYSTSSSSPPPPYENKEKPGNLNSNDNDLFSAAEALTQLTRSSTPPLSVNNRVPSMPTPVSSLSSSLDGRSNERKIEHKANQGEHPLVTKVSKVSKHPIVTNAVKYYENSKRNYGAFNYAAGIVEKAAIPVVNKIEVNLNNRYQAKQLKLEGESGQDPSVTVKKRRLGGAGDYNKVVTMETKKRLQFCLHLLRLANDRINYKVNFLQQKVIDKERSIKEKRSLNNTSSKANDINNEGAAESQENTDVTTDNTPNANNATTNNVSTQDAQSEAQQTKTEIVATVKKIIHVISTFKPSSLNTNTISPDINEVNPETRSEDLEFKSTIRDIILKLPTTIQQAAITNNTSAQQANDRIFVFARESLEMITRLTNVFNGQLEHAEHWLAGEMQKERERRKMLESKQETSKQLAIEHNGTNVPGDSDFDKEKGEAEQVEAEQVEATQGSRVADALKKQPAQEETSHEAQARRAVSASDEKLKVSC</sequence>
<name>Q6BJD0_DEBHA</name>
<dbReference type="GO" id="GO:0008654">
    <property type="term" value="P:phospholipid biosynthetic process"/>
    <property type="evidence" value="ECO:0007669"/>
    <property type="project" value="TreeGrafter"/>
</dbReference>
<feature type="region of interest" description="Disordered" evidence="1">
    <location>
        <begin position="412"/>
        <end position="498"/>
    </location>
</feature>
<gene>
    <name evidence="2" type="ordered locus">DEHA2G03344g</name>
</gene>
<feature type="compositionally biased region" description="Basic and acidic residues" evidence="1">
    <location>
        <begin position="412"/>
        <end position="422"/>
    </location>
</feature>
<keyword evidence="3" id="KW-1185">Reference proteome</keyword>
<protein>
    <submittedName>
        <fullName evidence="2">DEHA2G03344p</fullName>
    </submittedName>
</protein>
<dbReference type="KEGG" id="dha:DEHA2G03344g"/>
<dbReference type="RefSeq" id="XP_461691.2">
    <property type="nucleotide sequence ID" value="XM_461691.1"/>
</dbReference>